<dbReference type="InterPro" id="IPR001041">
    <property type="entry name" value="2Fe-2S_ferredoxin-type"/>
</dbReference>
<accession>A0A9E6ULA8</accession>
<keyword evidence="4" id="KW-1185">Reference proteome</keyword>
<dbReference type="PRINTS" id="PR00410">
    <property type="entry name" value="PHEHYDRXLASE"/>
</dbReference>
<dbReference type="EMBL" id="CP081869">
    <property type="protein sequence ID" value="QZN98725.1"/>
    <property type="molecule type" value="Genomic_DNA"/>
</dbReference>
<dbReference type="InterPro" id="IPR039261">
    <property type="entry name" value="FNR_nucleotide-bd"/>
</dbReference>
<dbReference type="SUPFAM" id="SSF54292">
    <property type="entry name" value="2Fe-2S ferredoxin-like"/>
    <property type="match status" value="1"/>
</dbReference>
<dbReference type="InterPro" id="IPR017927">
    <property type="entry name" value="FAD-bd_FR_type"/>
</dbReference>
<dbReference type="Pfam" id="PF00175">
    <property type="entry name" value="NAD_binding_1"/>
    <property type="match status" value="1"/>
</dbReference>
<name>A0A9E6ULA8_9HYPH</name>
<dbReference type="Gene3D" id="3.40.50.80">
    <property type="entry name" value="Nucleotide-binding domain of ferredoxin-NADP reductase (FNR) module"/>
    <property type="match status" value="1"/>
</dbReference>
<dbReference type="KEGG" id="cmet:K6K41_17215"/>
<dbReference type="Gene3D" id="3.10.20.30">
    <property type="match status" value="1"/>
</dbReference>
<sequence>MDGFAPTDIGSPWHKGEIEIQRSAGVVEQMAAVGRRHLLDHLIDQHRAFYPQLPFVAAGAVNPQGDVWATLLAGEPGFLRSPDPLTLAVSTARDPSDPADAGLEDGDAVGLLGIELHTRRRNRLNGIVGRRLPEGFVVEARESFGNCPQYIRLRDFRFVRDPAARSGVTAQTLDTLDDEARAMIAGAETLFVASFADDPDAGRRVDVSHRGGKAGFVRVDADGTLTIPDFAGNNFFNTLGNIRATGTAGLAFVDFETGDMLQLSGDAEVVLDAPEIAAFTGAERLLRVRPRRIVRRLDALPLRWTSRTDGASPNVALTGDWAETARRVEASGRPNEWRRLKVARIVEESATIRSLHLEPADGGAALPHLAGQHLPVRLGAPGDAKKLRRAYTISTAPSDGVLRISVRAQGPGSRRLHALEVGDEIEALAPAGDFTIDARERRPAVMLAAGVGVTPMIAMLRHLVFEGLRTRRTRPTTLFYAARSRAERAFDREIARLVEVAGGAIEVVRLLSDVSDAVEGRDYEVAGRLDLSVVASYAPLADADVYLCGPAGFMQEIRAGLEKLGVAQDRVHAEAFGPAPAVGVPTESVAEGPVEVSFSRAAAARWTPGAGSLLELAESAGLAPPFSCRSGACGSCRARVVSGAVAYSAPPLAPLGPGEALLCVGEPAASGGDRLEIELEA</sequence>
<dbReference type="Gene3D" id="2.30.110.10">
    <property type="entry name" value="Electron Transport, Fmn-binding Protein, Chain A"/>
    <property type="match status" value="1"/>
</dbReference>
<dbReference type="Pfam" id="PF00970">
    <property type="entry name" value="FAD_binding_6"/>
    <property type="match status" value="1"/>
</dbReference>
<evidence type="ECO:0000259" key="1">
    <source>
        <dbReference type="PROSITE" id="PS51085"/>
    </source>
</evidence>
<dbReference type="CDD" id="cd06184">
    <property type="entry name" value="flavohem_like_fad_nad_binding"/>
    <property type="match status" value="1"/>
</dbReference>
<dbReference type="Proteomes" id="UP000825701">
    <property type="component" value="Chromosome"/>
</dbReference>
<dbReference type="InterPro" id="IPR008333">
    <property type="entry name" value="Cbr1-like_FAD-bd_dom"/>
</dbReference>
<dbReference type="PANTHER" id="PTHR42815:SF2">
    <property type="entry name" value="FAD-BINDING, PUTATIVE (AFU_ORTHOLOGUE AFUA_6G07600)-RELATED"/>
    <property type="match status" value="1"/>
</dbReference>
<dbReference type="Pfam" id="PF00111">
    <property type="entry name" value="Fer2"/>
    <property type="match status" value="1"/>
</dbReference>
<dbReference type="PANTHER" id="PTHR42815">
    <property type="entry name" value="FAD-BINDING, PUTATIVE (AFU_ORTHOLOGUE AFUA_6G07600)-RELATED"/>
    <property type="match status" value="1"/>
</dbReference>
<dbReference type="PROSITE" id="PS51384">
    <property type="entry name" value="FAD_FR"/>
    <property type="match status" value="1"/>
</dbReference>
<organism evidence="3 4">
    <name type="scientific">Chenggangzhangella methanolivorans</name>
    <dbReference type="NCBI Taxonomy" id="1437009"/>
    <lineage>
        <taxon>Bacteria</taxon>
        <taxon>Pseudomonadati</taxon>
        <taxon>Pseudomonadota</taxon>
        <taxon>Alphaproteobacteria</taxon>
        <taxon>Hyphomicrobiales</taxon>
        <taxon>Methylopilaceae</taxon>
        <taxon>Chenggangzhangella</taxon>
    </lineage>
</organism>
<dbReference type="AlphaFoldDB" id="A0A9E6ULA8"/>
<dbReference type="PROSITE" id="PS00197">
    <property type="entry name" value="2FE2S_FER_1"/>
    <property type="match status" value="1"/>
</dbReference>
<gene>
    <name evidence="3" type="ORF">K6K41_17215</name>
</gene>
<dbReference type="PROSITE" id="PS51085">
    <property type="entry name" value="2FE2S_FER_2"/>
    <property type="match status" value="1"/>
</dbReference>
<feature type="domain" description="FAD-binding FR-type" evidence="2">
    <location>
        <begin position="335"/>
        <end position="437"/>
    </location>
</feature>
<evidence type="ECO:0000259" key="2">
    <source>
        <dbReference type="PROSITE" id="PS51384"/>
    </source>
</evidence>
<dbReference type="GO" id="GO:0016491">
    <property type="term" value="F:oxidoreductase activity"/>
    <property type="evidence" value="ECO:0007669"/>
    <property type="project" value="InterPro"/>
</dbReference>
<dbReference type="InterPro" id="IPR001433">
    <property type="entry name" value="OxRdtase_FAD/NAD-bd"/>
</dbReference>
<dbReference type="SUPFAM" id="SSF63380">
    <property type="entry name" value="Riboflavin synthase domain-like"/>
    <property type="match status" value="1"/>
</dbReference>
<proteinExistence type="predicted"/>
<dbReference type="InterPro" id="IPR006058">
    <property type="entry name" value="2Fe2S_fd_BS"/>
</dbReference>
<dbReference type="SUPFAM" id="SSF50475">
    <property type="entry name" value="FMN-binding split barrel"/>
    <property type="match status" value="1"/>
</dbReference>
<dbReference type="InterPro" id="IPR012675">
    <property type="entry name" value="Beta-grasp_dom_sf"/>
</dbReference>
<feature type="domain" description="2Fe-2S ferredoxin-type" evidence="1">
    <location>
        <begin position="594"/>
        <end position="681"/>
    </location>
</feature>
<dbReference type="RefSeq" id="WP_261401680.1">
    <property type="nucleotide sequence ID" value="NZ_CP081869.1"/>
</dbReference>
<dbReference type="CDD" id="cd00207">
    <property type="entry name" value="fer2"/>
    <property type="match status" value="1"/>
</dbReference>
<evidence type="ECO:0000313" key="4">
    <source>
        <dbReference type="Proteomes" id="UP000825701"/>
    </source>
</evidence>
<protein>
    <submittedName>
        <fullName evidence="3">Pyridoxamine 5'-phosphate oxidase family protein</fullName>
    </submittedName>
</protein>
<dbReference type="SUPFAM" id="SSF52343">
    <property type="entry name" value="Ferredoxin reductase-like, C-terminal NADP-linked domain"/>
    <property type="match status" value="1"/>
</dbReference>
<dbReference type="InterPro" id="IPR012349">
    <property type="entry name" value="Split_barrel_FMN-bd"/>
</dbReference>
<reference evidence="3" key="1">
    <citation type="submission" date="2021-08" db="EMBL/GenBank/DDBJ databases">
        <authorList>
            <person name="Zhang H."/>
            <person name="Xu M."/>
            <person name="Yu Z."/>
            <person name="Yang L."/>
            <person name="Cai Y."/>
        </authorList>
    </citation>
    <scope>NUCLEOTIDE SEQUENCE</scope>
    <source>
        <strain evidence="3">CHL1</strain>
    </source>
</reference>
<dbReference type="GO" id="GO:0051537">
    <property type="term" value="F:2 iron, 2 sulfur cluster binding"/>
    <property type="evidence" value="ECO:0007669"/>
    <property type="project" value="InterPro"/>
</dbReference>
<evidence type="ECO:0000313" key="3">
    <source>
        <dbReference type="EMBL" id="QZN98725.1"/>
    </source>
</evidence>
<dbReference type="Gene3D" id="2.40.30.10">
    <property type="entry name" value="Translation factors"/>
    <property type="match status" value="1"/>
</dbReference>
<dbReference type="InterPro" id="IPR017938">
    <property type="entry name" value="Riboflavin_synthase-like_b-brl"/>
</dbReference>
<dbReference type="InterPro" id="IPR036010">
    <property type="entry name" value="2Fe-2S_ferredoxin-like_sf"/>
</dbReference>